<dbReference type="AlphaFoldDB" id="A0A0D1LK63"/>
<name>A0A0D1LK63_9LACO</name>
<dbReference type="PANTHER" id="PTHR11851:SF134">
    <property type="entry name" value="ZINC-DEPENDENT PROTEASE"/>
    <property type="match status" value="1"/>
</dbReference>
<dbReference type="RefSeq" id="WP_043711290.1">
    <property type="nucleotide sequence ID" value="NZ_JALOCT010000008.1"/>
</dbReference>
<dbReference type="GO" id="GO:0016787">
    <property type="term" value="F:hydrolase activity"/>
    <property type="evidence" value="ECO:0007669"/>
    <property type="project" value="UniProtKB-KW"/>
</dbReference>
<proteinExistence type="predicted"/>
<dbReference type="SUPFAM" id="SSF63411">
    <property type="entry name" value="LuxS/MPP-like metallohydrolase"/>
    <property type="match status" value="2"/>
</dbReference>
<dbReference type="EMBL" id="JWHU01000016">
    <property type="protein sequence ID" value="KIU20795.1"/>
    <property type="molecule type" value="Genomic_DNA"/>
</dbReference>
<dbReference type="InterPro" id="IPR011249">
    <property type="entry name" value="Metalloenz_LuxS/M16"/>
</dbReference>
<evidence type="ECO:0000313" key="3">
    <source>
        <dbReference type="EMBL" id="KIU20795.1"/>
    </source>
</evidence>
<comment type="caution">
    <text evidence="3">The sequence shown here is derived from an EMBL/GenBank/DDBJ whole genome shotgun (WGS) entry which is preliminary data.</text>
</comment>
<dbReference type="InterPro" id="IPR011765">
    <property type="entry name" value="Pept_M16_N"/>
</dbReference>
<reference evidence="3 4" key="1">
    <citation type="journal article" date="2015" name="Microbiology (Mosc.)">
        <title>Genomics of the Weissella cibaria species with an examination of its metabolic traits.</title>
        <authorList>
            <person name="Lynch K.M."/>
            <person name="Lucid A."/>
            <person name="Arendt E.K."/>
            <person name="Sleator R.D."/>
            <person name="Lucey B."/>
            <person name="Coffey A."/>
        </authorList>
    </citation>
    <scope>NUCLEOTIDE SEQUENCE [LARGE SCALE GENOMIC DNA]</scope>
    <source>
        <strain evidence="3 4">MG1</strain>
    </source>
</reference>
<gene>
    <name evidence="3" type="primary">albF</name>
    <name evidence="3" type="ORF">QX99_01102</name>
</gene>
<evidence type="ECO:0000259" key="1">
    <source>
        <dbReference type="Pfam" id="PF00675"/>
    </source>
</evidence>
<evidence type="ECO:0000313" key="4">
    <source>
        <dbReference type="Proteomes" id="UP000032287"/>
    </source>
</evidence>
<organism evidence="3 4">
    <name type="scientific">Weissella cibaria</name>
    <dbReference type="NCBI Taxonomy" id="137591"/>
    <lineage>
        <taxon>Bacteria</taxon>
        <taxon>Bacillati</taxon>
        <taxon>Bacillota</taxon>
        <taxon>Bacilli</taxon>
        <taxon>Lactobacillales</taxon>
        <taxon>Lactobacillaceae</taxon>
        <taxon>Weissella</taxon>
    </lineage>
</organism>
<evidence type="ECO:0000259" key="2">
    <source>
        <dbReference type="Pfam" id="PF05193"/>
    </source>
</evidence>
<dbReference type="InterPro" id="IPR050361">
    <property type="entry name" value="MPP/UQCRC_Complex"/>
</dbReference>
<dbReference type="Gene3D" id="3.30.830.10">
    <property type="entry name" value="Metalloenzyme, LuxS/M16 peptidase-like"/>
    <property type="match status" value="2"/>
</dbReference>
<dbReference type="eggNOG" id="COG0612">
    <property type="taxonomic scope" value="Bacteria"/>
</dbReference>
<protein>
    <submittedName>
        <fullName evidence="3">AlbF protein</fullName>
        <ecNumber evidence="3">3.4.24.-</ecNumber>
    </submittedName>
</protein>
<dbReference type="EC" id="3.4.24.-" evidence="3"/>
<dbReference type="PATRIC" id="fig|137591.25.peg.1071"/>
<sequence length="428" mass="47728">MTDAVTRFAPNERHETLPNGLRLHLLPRPDFHQMVAMVTVDFGARDQSFEKDGQLVKQPAGLAHFLEHKLFAQPGYDAFSRLSELGANANAFTTQTRTSYFLTAPANEYEALKELLTFTQEPYFEAESVAREQDIISQEVDMYQDDTNARLYRLILGQLFKDDPMADDIAGTTESVHSVTPEDLQLAFDAFYRPDNMDVVIAGAFDETTVRDLINASPAGQRPAVAPVSLPTHELQPVSDDILEVEMDVVRPKVAMGQRWYDGADMPTGREALRIAIAGSLAIDLVFGEFSPTYMTWYDSGMIDDSFSAEFDWERGVAFLTIAAETPEADELIDAVADELENMADRFAALQADFELVKKDALGRLINKLNQLEEIVTRFEGSTFDFATLRDEINILQALTFTDVLEILRNAQVSALTTVIATPNALDM</sequence>
<dbReference type="InterPro" id="IPR007863">
    <property type="entry name" value="Peptidase_M16_C"/>
</dbReference>
<feature type="domain" description="Peptidase M16 N-terminal" evidence="1">
    <location>
        <begin position="59"/>
        <end position="172"/>
    </location>
</feature>
<keyword evidence="4" id="KW-1185">Reference proteome</keyword>
<accession>A0A0D1LK63</accession>
<dbReference type="Proteomes" id="UP000032287">
    <property type="component" value="Unassembled WGS sequence"/>
</dbReference>
<dbReference type="STRING" id="137591.AO080_09520"/>
<feature type="domain" description="Peptidase M16 C-terminal" evidence="2">
    <location>
        <begin position="178"/>
        <end position="346"/>
    </location>
</feature>
<dbReference type="GO" id="GO:0046872">
    <property type="term" value="F:metal ion binding"/>
    <property type="evidence" value="ECO:0007669"/>
    <property type="project" value="InterPro"/>
</dbReference>
<keyword evidence="3" id="KW-0378">Hydrolase</keyword>
<dbReference type="Pfam" id="PF05193">
    <property type="entry name" value="Peptidase_M16_C"/>
    <property type="match status" value="1"/>
</dbReference>
<dbReference type="PANTHER" id="PTHR11851">
    <property type="entry name" value="METALLOPROTEASE"/>
    <property type="match status" value="1"/>
</dbReference>
<dbReference type="Pfam" id="PF00675">
    <property type="entry name" value="Peptidase_M16"/>
    <property type="match status" value="1"/>
</dbReference>
<dbReference type="NCBIfam" id="NF047421">
    <property type="entry name" value="YfmH_fam"/>
    <property type="match status" value="1"/>
</dbReference>